<dbReference type="PRINTS" id="PR01392">
    <property type="entry name" value="ANTHRAXTOXNA"/>
</dbReference>
<dbReference type="Pfam" id="PF03497">
    <property type="entry name" value="Anthrax_toxA"/>
    <property type="match status" value="1"/>
</dbReference>
<proteinExistence type="predicted"/>
<comment type="subcellular location">
    <subcellularLocation>
        <location evidence="1">Secreted</location>
    </subcellularLocation>
</comment>
<dbReference type="PATRIC" id="fig|1392.233.peg.5858"/>
<feature type="domain" description="ATLF-like" evidence="4">
    <location>
        <begin position="60"/>
        <end position="273"/>
    </location>
</feature>
<dbReference type="GO" id="GO:0005576">
    <property type="term" value="C:extracellular region"/>
    <property type="evidence" value="ECO:0007669"/>
    <property type="project" value="UniProtKB-SubCell"/>
</dbReference>
<dbReference type="PROSITE" id="PS51995">
    <property type="entry name" value="ATLF"/>
    <property type="match status" value="1"/>
</dbReference>
<dbReference type="AlphaFoldDB" id="A0A0E3TIJ6"/>
<protein>
    <submittedName>
        <fullName evidence="5">Edema factor</fullName>
    </submittedName>
</protein>
<dbReference type="InterPro" id="IPR047568">
    <property type="entry name" value="ATLF-like_dom"/>
</dbReference>
<dbReference type="InterPro" id="IPR014781">
    <property type="entry name" value="Anthrax_toxin_lethal/edema_N/C"/>
</dbReference>
<dbReference type="SMR" id="A0A0E3TIJ6"/>
<evidence type="ECO:0000259" key="4">
    <source>
        <dbReference type="PROSITE" id="PS51995"/>
    </source>
</evidence>
<dbReference type="InterPro" id="IPR035099">
    <property type="entry name" value="Anthrax_toxin_C-terminal"/>
</dbReference>
<dbReference type="Gene3D" id="3.90.1760.10">
    <property type="entry name" value="Anthrax toxin, edema factor, central domain"/>
    <property type="match status" value="1"/>
</dbReference>
<dbReference type="SUPFAM" id="SSF55486">
    <property type="entry name" value="Metalloproteases ('zincins'), catalytic domain"/>
    <property type="match status" value="1"/>
</dbReference>
<evidence type="ECO:0000313" key="5">
    <source>
        <dbReference type="EMBL" id="AKC34325.1"/>
    </source>
</evidence>
<dbReference type="InterPro" id="IPR049405">
    <property type="entry name" value="EF_HD"/>
</dbReference>
<dbReference type="GO" id="GO:0008294">
    <property type="term" value="F:calcium- and calmodulin-responsive adenylate cyclase activity"/>
    <property type="evidence" value="ECO:0007669"/>
    <property type="project" value="InterPro"/>
</dbReference>
<dbReference type="GO" id="GO:0008237">
    <property type="term" value="F:metallopeptidase activity"/>
    <property type="evidence" value="ECO:0007669"/>
    <property type="project" value="InterPro"/>
</dbReference>
<feature type="chain" id="PRO_5039383859" evidence="3">
    <location>
        <begin position="29"/>
        <end position="800"/>
    </location>
</feature>
<feature type="signal peptide" evidence="3">
    <location>
        <begin position="1"/>
        <end position="28"/>
    </location>
</feature>
<organism evidence="5">
    <name type="scientific">Bacillus anthracis</name>
    <name type="common">anthrax bacterium</name>
    <dbReference type="NCBI Taxonomy" id="1392"/>
    <lineage>
        <taxon>Bacteria</taxon>
        <taxon>Bacillati</taxon>
        <taxon>Bacillota</taxon>
        <taxon>Bacilli</taxon>
        <taxon>Bacillales</taxon>
        <taxon>Bacillaceae</taxon>
        <taxon>Bacillus</taxon>
        <taxon>Bacillus cereus group</taxon>
    </lineage>
</organism>
<sequence length="800" mass="92478">MTRNKFIPNKFSIISFSVLLFAISSSQAIEVNAMNEHYTESDIKRNHKTEKNKTEKEKFKDSINNLVKTEFTNETLDKIQQTQDLLKKIPKDVLEIYSELGGEIYFTDIDLVEHKELQDLSEEEKNSMNSRGEKVPFASRFVFEKKRETPKLIINIKDYAINSEQSKEVYYEIGKGISLDIISKDKSLDPEFLNLIKSLSDDSDSSDLLFSQKFKEKLELNNKSIDINFIKENLTEFQHAFSLAFSYYFAPDHRTVLELYAPDMFEYMNKLEKGGFEKISESLKKEGVEKDRIDVLKGEKALKASGLVPEHADAFKKIARELNTYILFRPVNKLATNLIKSGVATKGLNVHGKSSDWGPVAGYIPFDQDLSKKHGQQLAVEKGNLENKKSITEHEGEIGKIPLKLDHLRIEELKENGIILKGKKEIDNGKKYYLLESNNQVYEFRISDENNEVQYKTKEGKITVLGEKFNWRNIEVMAKNVEGVLKPLTADYDLFALAPSLTEIKKQIPQKEWDKVVNTPNSLEKQKGVTNLLIKYGIERKPDSTKGTLSNWQKQMLDRLNEAVKYTGYTGGDVVNHGTEQDNEEFPEKDNEIFIINPEGEFILTKNWEMTGRFIEKNITGKDYLYYFNRSYNKIAPGNKAYIEWTDPITKAKINTIPTSAEFIKNLSSIRRSSNVGVYKDSGDKDEFAKKESVKKIAGYLSDYYNSANHIFSQEKKRKISIFRGIQAYNEIENVLKSKQIAPEYKNYFQYLKERITNQVQLLLTHQKSNIEFKLLYKQLNFTENETDNFEVFQKIIDEK</sequence>
<dbReference type="Pfam" id="PF20850">
    <property type="entry name" value="EF_HD"/>
    <property type="match status" value="1"/>
</dbReference>
<dbReference type="Pfam" id="PF07737">
    <property type="entry name" value="ATLF"/>
    <property type="match status" value="1"/>
</dbReference>
<dbReference type="EMBL" id="KP213105">
    <property type="protein sequence ID" value="AKC34325.1"/>
    <property type="molecule type" value="Genomic_DNA"/>
</dbReference>
<dbReference type="Gene3D" id="3.40.390.10">
    <property type="entry name" value="Collagenase (Catalytic Domain)"/>
    <property type="match status" value="1"/>
</dbReference>
<evidence type="ECO:0000256" key="1">
    <source>
        <dbReference type="ARBA" id="ARBA00004613"/>
    </source>
</evidence>
<dbReference type="Gene3D" id="3.30.70.1720">
    <property type="match status" value="1"/>
</dbReference>
<dbReference type="CDD" id="cd20185">
    <property type="entry name" value="M34_PABD"/>
    <property type="match status" value="1"/>
</dbReference>
<dbReference type="RefSeq" id="WP_000197748.1">
    <property type="nucleotide sequence ID" value="NC_001496.1"/>
</dbReference>
<gene>
    <name evidence="5" type="primary">cya</name>
</gene>
<reference evidence="5" key="1">
    <citation type="submission" date="2014-11" db="EMBL/GenBank/DDBJ databases">
        <title>Sequence analysis of specific target genes and virulence genes on plasmids pXO1 and pXO2 of Bacillus anthracis strains isolated in Vietnam and application of virulence Bacillus anthracis detection.</title>
        <authorList>
            <person name="Hang D.T.T."/>
            <person name="Son N.T."/>
            <person name="Minh N.N."/>
            <person name="An N.V."/>
            <person name="Khoi T.D."/>
        </authorList>
    </citation>
    <scope>NUCLEOTIDE SEQUENCE</scope>
    <source>
        <strain evidence="5">VCM1168</strain>
        <plasmid evidence="5">pX01</plasmid>
    </source>
</reference>
<dbReference type="Gene3D" id="1.20.140.60">
    <property type="match status" value="1"/>
</dbReference>
<dbReference type="GO" id="GO:0046872">
    <property type="term" value="F:metal ion binding"/>
    <property type="evidence" value="ECO:0007669"/>
    <property type="project" value="InterPro"/>
</dbReference>
<dbReference type="InterPro" id="IPR005165">
    <property type="entry name" value="Anthrax_toxin_edema_cen"/>
</dbReference>
<keyword evidence="2" id="KW-0964">Secreted</keyword>
<accession>A0A0E3TIJ6</accession>
<dbReference type="OMA" id="DKFEVFQ"/>
<keyword evidence="5" id="KW-0614">Plasmid</keyword>
<dbReference type="GeneID" id="45025501"/>
<name>A0A0E3TIJ6_BACAN</name>
<dbReference type="SUPFAM" id="SSF81298">
    <property type="entry name" value="Adenylylcyclase toxin (the edema factor)"/>
    <property type="match status" value="1"/>
</dbReference>
<dbReference type="InterPro" id="IPR024079">
    <property type="entry name" value="MetalloPept_cat_dom_sf"/>
</dbReference>
<geneLocation type="plasmid" evidence="5">
    <name>pX01</name>
</geneLocation>
<keyword evidence="3" id="KW-0732">Signal</keyword>
<evidence type="ECO:0000256" key="2">
    <source>
        <dbReference type="ARBA" id="ARBA00022525"/>
    </source>
</evidence>
<evidence type="ECO:0000256" key="3">
    <source>
        <dbReference type="SAM" id="SignalP"/>
    </source>
</evidence>
<dbReference type="InterPro" id="IPR003541">
    <property type="entry name" value="Anthrax_toxin_lethal/edema"/>
</dbReference>
<dbReference type="InterPro" id="IPR037017">
    <property type="entry name" value="Anthrax_toxin_edema_cen_sf"/>
</dbReference>